<reference evidence="1" key="1">
    <citation type="submission" date="2019-11" db="EMBL/GenBank/DDBJ databases">
        <title>Bipolaris sorokiniana Genome sequencing.</title>
        <authorList>
            <person name="Wang H."/>
        </authorList>
    </citation>
    <scope>NUCLEOTIDE SEQUENCE</scope>
</reference>
<protein>
    <submittedName>
        <fullName evidence="1">Uncharacterized protein</fullName>
    </submittedName>
</protein>
<accession>A0A8H6DZU4</accession>
<name>A0A8H6DZU4_COCSA</name>
<comment type="caution">
    <text evidence="1">The sequence shown here is derived from an EMBL/GenBank/DDBJ whole genome shotgun (WGS) entry which is preliminary data.</text>
</comment>
<dbReference type="EMBL" id="WNKQ01000002">
    <property type="protein sequence ID" value="KAF5853653.1"/>
    <property type="molecule type" value="Genomic_DNA"/>
</dbReference>
<organism evidence="1 2">
    <name type="scientific">Cochliobolus sativus</name>
    <name type="common">Common root rot and spot blotch fungus</name>
    <name type="synonym">Bipolaris sorokiniana</name>
    <dbReference type="NCBI Taxonomy" id="45130"/>
    <lineage>
        <taxon>Eukaryota</taxon>
        <taxon>Fungi</taxon>
        <taxon>Dikarya</taxon>
        <taxon>Ascomycota</taxon>
        <taxon>Pezizomycotina</taxon>
        <taxon>Dothideomycetes</taxon>
        <taxon>Pleosporomycetidae</taxon>
        <taxon>Pleosporales</taxon>
        <taxon>Pleosporineae</taxon>
        <taxon>Pleosporaceae</taxon>
        <taxon>Bipolaris</taxon>
    </lineage>
</organism>
<gene>
    <name evidence="1" type="ORF">GGP41_002121</name>
</gene>
<dbReference type="AlphaFoldDB" id="A0A8H6DZU4"/>
<proteinExistence type="predicted"/>
<dbReference type="Proteomes" id="UP000624244">
    <property type="component" value="Unassembled WGS sequence"/>
</dbReference>
<sequence>MLSSDCLDVHTYLSRLAATRAHGKALVVSERMQLGTLTCIAATGEKQGINVIAWVCVVGRGHWRALTGAVCAEEGMSVVTEQQCKQGADEGVI</sequence>
<evidence type="ECO:0000313" key="1">
    <source>
        <dbReference type="EMBL" id="KAF5853653.1"/>
    </source>
</evidence>
<evidence type="ECO:0000313" key="2">
    <source>
        <dbReference type="Proteomes" id="UP000624244"/>
    </source>
</evidence>